<dbReference type="RefSeq" id="WP_169325405.1">
    <property type="nucleotide sequence ID" value="NZ_JABCJJ010000022.1"/>
</dbReference>
<evidence type="ECO:0000256" key="4">
    <source>
        <dbReference type="ARBA" id="ARBA00016244"/>
    </source>
</evidence>
<comment type="subcellular location">
    <subcellularLocation>
        <location evidence="1 7">Bacterial flagellum</location>
    </subcellularLocation>
    <subcellularLocation>
        <location evidence="2 7">Secreted</location>
    </subcellularLocation>
</comment>
<keyword evidence="6 7" id="KW-0975">Bacterial flagellum</keyword>
<dbReference type="Pfam" id="PF06429">
    <property type="entry name" value="Flg_bbr_C"/>
    <property type="match status" value="1"/>
</dbReference>
<dbReference type="GO" id="GO:0044780">
    <property type="term" value="P:bacterial-type flagellum assembly"/>
    <property type="evidence" value="ECO:0007669"/>
    <property type="project" value="InterPro"/>
</dbReference>
<dbReference type="Pfam" id="PF22638">
    <property type="entry name" value="FlgK_D1"/>
    <property type="match status" value="1"/>
</dbReference>
<keyword evidence="11" id="KW-0282">Flagellum</keyword>
<dbReference type="InterPro" id="IPR053927">
    <property type="entry name" value="FlgK_helical"/>
</dbReference>
<dbReference type="InterPro" id="IPR010930">
    <property type="entry name" value="Flg_bb/hook_C_dom"/>
</dbReference>
<comment type="similarity">
    <text evidence="3 7">Belongs to the flagella basal body rod proteins family.</text>
</comment>
<accession>A0A7Y0LZF3</accession>
<proteinExistence type="inferred from homology"/>
<dbReference type="SUPFAM" id="SSF64518">
    <property type="entry name" value="Phase 1 flagellin"/>
    <property type="match status" value="1"/>
</dbReference>
<keyword evidence="11" id="KW-0966">Cell projection</keyword>
<evidence type="ECO:0000256" key="5">
    <source>
        <dbReference type="ARBA" id="ARBA00022525"/>
    </source>
</evidence>
<evidence type="ECO:0000256" key="7">
    <source>
        <dbReference type="RuleBase" id="RU362065"/>
    </source>
</evidence>
<dbReference type="PRINTS" id="PR01005">
    <property type="entry name" value="FLGHOOKAP1"/>
</dbReference>
<dbReference type="Pfam" id="PF00460">
    <property type="entry name" value="Flg_bb_rod"/>
    <property type="match status" value="1"/>
</dbReference>
<dbReference type="NCBIfam" id="TIGR02492">
    <property type="entry name" value="flgK_ends"/>
    <property type="match status" value="1"/>
</dbReference>
<feature type="domain" description="Flagellar basal body rod protein N-terminal" evidence="8">
    <location>
        <begin position="8"/>
        <end position="38"/>
    </location>
</feature>
<keyword evidence="11" id="KW-0969">Cilium</keyword>
<reference evidence="11 12" key="1">
    <citation type="submission" date="2020-04" db="EMBL/GenBank/DDBJ databases">
        <title>Sequencing and Assembly of C. fimi.</title>
        <authorList>
            <person name="Ramsey A.R."/>
        </authorList>
    </citation>
    <scope>NUCLEOTIDE SEQUENCE [LARGE SCALE GENOMIC DNA]</scope>
    <source>
        <strain evidence="11 12">SB</strain>
    </source>
</reference>
<dbReference type="EMBL" id="JABCJJ010000022">
    <property type="protein sequence ID" value="NMR21026.1"/>
    <property type="molecule type" value="Genomic_DNA"/>
</dbReference>
<evidence type="ECO:0000259" key="8">
    <source>
        <dbReference type="Pfam" id="PF00460"/>
    </source>
</evidence>
<dbReference type="AlphaFoldDB" id="A0A7Y0LZF3"/>
<evidence type="ECO:0000259" key="9">
    <source>
        <dbReference type="Pfam" id="PF06429"/>
    </source>
</evidence>
<comment type="caution">
    <text evidence="11">The sequence shown here is derived from an EMBL/GenBank/DDBJ whole genome shotgun (WGS) entry which is preliminary data.</text>
</comment>
<evidence type="ECO:0000259" key="10">
    <source>
        <dbReference type="Pfam" id="PF22638"/>
    </source>
</evidence>
<evidence type="ECO:0000256" key="6">
    <source>
        <dbReference type="ARBA" id="ARBA00023143"/>
    </source>
</evidence>
<dbReference type="GO" id="GO:0005198">
    <property type="term" value="F:structural molecule activity"/>
    <property type="evidence" value="ECO:0007669"/>
    <property type="project" value="UniProtKB-UniRule"/>
</dbReference>
<name>A0A7Y0LZF3_CELFI</name>
<dbReference type="GO" id="GO:0005576">
    <property type="term" value="C:extracellular region"/>
    <property type="evidence" value="ECO:0007669"/>
    <property type="project" value="UniProtKB-SubCell"/>
</dbReference>
<evidence type="ECO:0000313" key="12">
    <source>
        <dbReference type="Proteomes" id="UP000562124"/>
    </source>
</evidence>
<dbReference type="PANTHER" id="PTHR30033">
    <property type="entry name" value="FLAGELLAR HOOK-ASSOCIATED PROTEIN 1"/>
    <property type="match status" value="1"/>
</dbReference>
<keyword evidence="5 7" id="KW-0964">Secreted</keyword>
<dbReference type="Proteomes" id="UP000562124">
    <property type="component" value="Unassembled WGS sequence"/>
</dbReference>
<dbReference type="InterPro" id="IPR002371">
    <property type="entry name" value="FlgK"/>
</dbReference>
<gene>
    <name evidence="7 11" type="primary">flgK</name>
    <name evidence="11" type="ORF">HIR71_12485</name>
</gene>
<evidence type="ECO:0000256" key="2">
    <source>
        <dbReference type="ARBA" id="ARBA00004613"/>
    </source>
</evidence>
<keyword evidence="12" id="KW-1185">Reference proteome</keyword>
<sequence length="470" mass="48212">MSSSFSGLSTALSSLIAQRQALDVAGQNVANANTVGYTRQRADLASVEALSAPSMYSAGRVAGNGTRVTGIERLGDLFLDARLRAETGSASFAATRSETYLRLESTVAEPGDKGVSQALGEFWSAWQELGNTPDSDAARKVVLENASALTQRISSGYAAVVTQWDQARTELDAAVVDVNATAAAVADLNERIRGVLVSGGSANELIDTRSSKVTRLAGLVGASAVEREDGTLDVMVGGNALVRGDKAHAVEVTPGTWTMGSPVALRWAGTGYALGADAGRVAGLVTALAPEADGGILAKAAASYDKLAQALVGQVNGIHTGSYTAGDPQAQGGVFFTEPATGVTAATLAVAITDVKDIAVAADGLGPLDGSRADPMSAIATATGGPDRTWSSFVVDLGVTSRSAAQRASVTEATRTTAERLQLSNASVDIDEESVNMLAYQRAYEGAARVLTAIDEMLDTLINRTGVVGR</sequence>
<dbReference type="PANTHER" id="PTHR30033:SF1">
    <property type="entry name" value="FLAGELLAR HOOK-ASSOCIATED PROTEIN 1"/>
    <property type="match status" value="1"/>
</dbReference>
<organism evidence="11 12">
    <name type="scientific">Cellulomonas fimi</name>
    <dbReference type="NCBI Taxonomy" id="1708"/>
    <lineage>
        <taxon>Bacteria</taxon>
        <taxon>Bacillati</taxon>
        <taxon>Actinomycetota</taxon>
        <taxon>Actinomycetes</taxon>
        <taxon>Micrococcales</taxon>
        <taxon>Cellulomonadaceae</taxon>
        <taxon>Cellulomonas</taxon>
    </lineage>
</organism>
<protein>
    <recommendedName>
        <fullName evidence="4 7">Flagellar hook-associated protein 1</fullName>
        <shortName evidence="7">HAP1</shortName>
    </recommendedName>
</protein>
<dbReference type="InterPro" id="IPR001444">
    <property type="entry name" value="Flag_bb_rod_N"/>
</dbReference>
<feature type="domain" description="Flagellar hook-associated protein FlgK helical" evidence="10">
    <location>
        <begin position="102"/>
        <end position="336"/>
    </location>
</feature>
<evidence type="ECO:0000256" key="3">
    <source>
        <dbReference type="ARBA" id="ARBA00009677"/>
    </source>
</evidence>
<dbReference type="GO" id="GO:0009424">
    <property type="term" value="C:bacterial-type flagellum hook"/>
    <property type="evidence" value="ECO:0007669"/>
    <property type="project" value="UniProtKB-UniRule"/>
</dbReference>
<evidence type="ECO:0000256" key="1">
    <source>
        <dbReference type="ARBA" id="ARBA00004365"/>
    </source>
</evidence>
<evidence type="ECO:0000313" key="11">
    <source>
        <dbReference type="EMBL" id="NMR21026.1"/>
    </source>
</evidence>
<feature type="domain" description="Flagellar basal-body/hook protein C-terminal" evidence="9">
    <location>
        <begin position="425"/>
        <end position="463"/>
    </location>
</feature>